<dbReference type="Pfam" id="PF10436">
    <property type="entry name" value="BCDHK_Adom3"/>
    <property type="match status" value="1"/>
</dbReference>
<dbReference type="GO" id="GO:0005524">
    <property type="term" value="F:ATP binding"/>
    <property type="evidence" value="ECO:0007669"/>
    <property type="project" value="UniProtKB-UniRule"/>
</dbReference>
<dbReference type="GO" id="GO:0010906">
    <property type="term" value="P:regulation of glucose metabolic process"/>
    <property type="evidence" value="ECO:0007669"/>
    <property type="project" value="TreeGrafter"/>
</dbReference>
<dbReference type="GeneTree" id="ENSGT01030000234646"/>
<dbReference type="Ensembl" id="ENSCSAVT00000013071.1">
    <property type="protein sequence ID" value="ENSCSAVP00000012922.1"/>
    <property type="gene ID" value="ENSCSAVG00000007588.1"/>
</dbReference>
<comment type="catalytic activity">
    <reaction evidence="5">
        <text>L-seryl-[pyruvate dehydrogenase E1 alpha subunit] + ATP = O-phospho-L-seryl-[pyruvate dehydrogenase E1 alpha subunit] + ADP + H(+)</text>
        <dbReference type="Rhea" id="RHEA:23052"/>
        <dbReference type="Rhea" id="RHEA-COMP:13689"/>
        <dbReference type="Rhea" id="RHEA-COMP:13690"/>
        <dbReference type="ChEBI" id="CHEBI:15378"/>
        <dbReference type="ChEBI" id="CHEBI:29999"/>
        <dbReference type="ChEBI" id="CHEBI:30616"/>
        <dbReference type="ChEBI" id="CHEBI:83421"/>
        <dbReference type="ChEBI" id="CHEBI:456216"/>
        <dbReference type="EC" id="2.7.11.2"/>
    </reaction>
</comment>
<dbReference type="AlphaFoldDB" id="H2Z5R0"/>
<reference evidence="8" key="3">
    <citation type="submission" date="2025-09" db="UniProtKB">
        <authorList>
            <consortium name="Ensembl"/>
        </authorList>
    </citation>
    <scope>IDENTIFICATION</scope>
</reference>
<dbReference type="HOGENOM" id="CLU_115453_0_0_1"/>
<comment type="subcellular location">
    <subcellularLocation>
        <location evidence="6">Mitochondrion matrix</location>
    </subcellularLocation>
</comment>
<dbReference type="Proteomes" id="UP000007875">
    <property type="component" value="Unassembled WGS sequence"/>
</dbReference>
<organism evidence="8 9">
    <name type="scientific">Ciona savignyi</name>
    <name type="common">Pacific transparent sea squirt</name>
    <dbReference type="NCBI Taxonomy" id="51511"/>
    <lineage>
        <taxon>Eukaryota</taxon>
        <taxon>Metazoa</taxon>
        <taxon>Chordata</taxon>
        <taxon>Tunicata</taxon>
        <taxon>Ascidiacea</taxon>
        <taxon>Phlebobranchia</taxon>
        <taxon>Cionidae</taxon>
        <taxon>Ciona</taxon>
    </lineage>
</organism>
<dbReference type="STRING" id="51511.ENSCSAVP00000012922"/>
<feature type="domain" description="Branched-chain alpha-ketoacid dehydrogenase kinase/Pyruvate dehydrogenase kinase N-terminal" evidence="7">
    <location>
        <begin position="39"/>
        <end position="203"/>
    </location>
</feature>
<evidence type="ECO:0000256" key="4">
    <source>
        <dbReference type="ARBA" id="ARBA00022840"/>
    </source>
</evidence>
<keyword evidence="2 6" id="KW-0547">Nucleotide-binding</keyword>
<keyword evidence="9" id="KW-1185">Reference proteome</keyword>
<proteinExistence type="inferred from homology"/>
<protein>
    <recommendedName>
        <fullName evidence="6">Protein-serine/threonine kinase</fullName>
        <ecNumber evidence="6">2.7.11.-</ecNumber>
    </recommendedName>
</protein>
<dbReference type="GO" id="GO:0005759">
    <property type="term" value="C:mitochondrial matrix"/>
    <property type="evidence" value="ECO:0007669"/>
    <property type="project" value="UniProtKB-SubCell"/>
</dbReference>
<keyword evidence="4 6" id="KW-0067">ATP-binding</keyword>
<evidence type="ECO:0000256" key="5">
    <source>
        <dbReference type="ARBA" id="ARBA00048201"/>
    </source>
</evidence>
<dbReference type="InParanoid" id="H2Z5R0"/>
<evidence type="ECO:0000256" key="6">
    <source>
        <dbReference type="RuleBase" id="RU366032"/>
    </source>
</evidence>
<dbReference type="eggNOG" id="KOG0787">
    <property type="taxonomic scope" value="Eukaryota"/>
</dbReference>
<dbReference type="GO" id="GO:0004740">
    <property type="term" value="F:pyruvate dehydrogenase (acetyl-transferring) kinase activity"/>
    <property type="evidence" value="ECO:0007669"/>
    <property type="project" value="UniProtKB-EC"/>
</dbReference>
<dbReference type="EC" id="2.7.11.-" evidence="6"/>
<dbReference type="PANTHER" id="PTHR11947">
    <property type="entry name" value="PYRUVATE DEHYDROGENASE KINASE"/>
    <property type="match status" value="1"/>
</dbReference>
<evidence type="ECO:0000313" key="8">
    <source>
        <dbReference type="Ensembl" id="ENSCSAVP00000012922.1"/>
    </source>
</evidence>
<evidence type="ECO:0000256" key="3">
    <source>
        <dbReference type="ARBA" id="ARBA00022777"/>
    </source>
</evidence>
<evidence type="ECO:0000259" key="7">
    <source>
        <dbReference type="Pfam" id="PF10436"/>
    </source>
</evidence>
<evidence type="ECO:0000313" key="9">
    <source>
        <dbReference type="Proteomes" id="UP000007875"/>
    </source>
</evidence>
<sequence>MRIITRSLAQVRKSTQPRSKKNDSLRHMIEHYSRFSPSPLSLRQFLDFAQKTGDEKRSFVWLRQELPTRLANMVKEMNKLPDELLAMPSTRLVTSWYNTSFGEVIDFDKNKTDRPDIERFNRVLQGIVQRHRNVVETMAHGIMEWKESCGDIDHFNQIYQDKIQYFLDRFYTSRIGIRILLNQHILLFGDSPERPSKLYGSIDPKC</sequence>
<dbReference type="InterPro" id="IPR039028">
    <property type="entry name" value="BCKD/PDK"/>
</dbReference>
<evidence type="ECO:0000256" key="2">
    <source>
        <dbReference type="ARBA" id="ARBA00022741"/>
    </source>
</evidence>
<reference evidence="8" key="2">
    <citation type="submission" date="2025-08" db="UniProtKB">
        <authorList>
            <consortium name="Ensembl"/>
        </authorList>
    </citation>
    <scope>IDENTIFICATION</scope>
</reference>
<reference evidence="9" key="1">
    <citation type="submission" date="2003-08" db="EMBL/GenBank/DDBJ databases">
        <authorList>
            <person name="Birren B."/>
            <person name="Nusbaum C."/>
            <person name="Abebe A."/>
            <person name="Abouelleil A."/>
            <person name="Adekoya E."/>
            <person name="Ait-zahra M."/>
            <person name="Allen N."/>
            <person name="Allen T."/>
            <person name="An P."/>
            <person name="Anderson M."/>
            <person name="Anderson S."/>
            <person name="Arachchi H."/>
            <person name="Armbruster J."/>
            <person name="Bachantsang P."/>
            <person name="Baldwin J."/>
            <person name="Barry A."/>
            <person name="Bayul T."/>
            <person name="Blitshsteyn B."/>
            <person name="Bloom T."/>
            <person name="Blye J."/>
            <person name="Boguslavskiy L."/>
            <person name="Borowsky M."/>
            <person name="Boukhgalter B."/>
            <person name="Brunache A."/>
            <person name="Butler J."/>
            <person name="Calixte N."/>
            <person name="Calvo S."/>
            <person name="Camarata J."/>
            <person name="Campo K."/>
            <person name="Chang J."/>
            <person name="Cheshatsang Y."/>
            <person name="Citroen M."/>
            <person name="Collymore A."/>
            <person name="Considine T."/>
            <person name="Cook A."/>
            <person name="Cooke P."/>
            <person name="Corum B."/>
            <person name="Cuomo C."/>
            <person name="David R."/>
            <person name="Dawoe T."/>
            <person name="Degray S."/>
            <person name="Dodge S."/>
            <person name="Dooley K."/>
            <person name="Dorje P."/>
            <person name="Dorjee K."/>
            <person name="Dorris L."/>
            <person name="Duffey N."/>
            <person name="Dupes A."/>
            <person name="Elkins T."/>
            <person name="Engels R."/>
            <person name="Erickson J."/>
            <person name="Farina A."/>
            <person name="Faro S."/>
            <person name="Ferreira P."/>
            <person name="Fischer H."/>
            <person name="Fitzgerald M."/>
            <person name="Foley K."/>
            <person name="Gage D."/>
            <person name="Galagan J."/>
            <person name="Gearin G."/>
            <person name="Gnerre S."/>
            <person name="Gnirke A."/>
            <person name="Goyette A."/>
            <person name="Graham J."/>
            <person name="Grandbois E."/>
            <person name="Gyaltsen K."/>
            <person name="Hafez N."/>
            <person name="Hagopian D."/>
            <person name="Hagos B."/>
            <person name="Hall J."/>
            <person name="Hatcher B."/>
            <person name="Heller A."/>
            <person name="Higgins H."/>
            <person name="Honan T."/>
            <person name="Horn A."/>
            <person name="Houde N."/>
            <person name="Hughes L."/>
            <person name="Hulme W."/>
            <person name="Husby E."/>
            <person name="Iliev I."/>
            <person name="Jaffe D."/>
            <person name="Jones C."/>
            <person name="Kamal M."/>
            <person name="Kamat A."/>
            <person name="Kamvysselis M."/>
            <person name="Karlsson E."/>
            <person name="Kells C."/>
            <person name="Kieu A."/>
            <person name="Kisner P."/>
            <person name="Kodira C."/>
            <person name="Kulbokas E."/>
            <person name="Labutti K."/>
            <person name="Lama D."/>
            <person name="Landers T."/>
            <person name="Leger J."/>
            <person name="Levine S."/>
            <person name="Lewis D."/>
            <person name="Lewis T."/>
            <person name="Lindblad-toh K."/>
            <person name="Liu X."/>
            <person name="Lokyitsang T."/>
            <person name="Lokyitsang Y."/>
            <person name="Lucien O."/>
            <person name="Lui A."/>
            <person name="Ma L.J."/>
            <person name="Mabbitt R."/>
            <person name="Macdonald J."/>
            <person name="Maclean C."/>
            <person name="Major J."/>
            <person name="Manning J."/>
            <person name="Marabella R."/>
            <person name="Maru K."/>
            <person name="Matthews C."/>
            <person name="Mauceli E."/>
            <person name="Mccarthy M."/>
            <person name="Mcdonough S."/>
            <person name="Mcghee T."/>
            <person name="Meldrim J."/>
            <person name="Meneus L."/>
            <person name="Mesirov J."/>
            <person name="Mihalev A."/>
            <person name="Mihova T."/>
            <person name="Mikkelsen T."/>
            <person name="Mlenga V."/>
            <person name="Moru K."/>
            <person name="Mozes J."/>
            <person name="Mulrain L."/>
            <person name="Munson G."/>
            <person name="Naylor J."/>
            <person name="Newes C."/>
            <person name="Nguyen C."/>
            <person name="Nguyen N."/>
            <person name="Nguyen T."/>
            <person name="Nicol R."/>
            <person name="Nielsen C."/>
            <person name="Nizzari M."/>
            <person name="Norbu C."/>
            <person name="Norbu N."/>
            <person name="O'donnell P."/>
            <person name="Okoawo O."/>
            <person name="O'leary S."/>
            <person name="Omotosho B."/>
            <person name="O'neill K."/>
            <person name="Osman S."/>
            <person name="Parker S."/>
            <person name="Perrin D."/>
            <person name="Phunkhang P."/>
            <person name="Piqani B."/>
            <person name="Purcell S."/>
            <person name="Rachupka T."/>
            <person name="Ramasamy U."/>
            <person name="Rameau R."/>
            <person name="Ray V."/>
            <person name="Raymond C."/>
            <person name="Retta R."/>
            <person name="Richardson S."/>
            <person name="Rise C."/>
            <person name="Rodriguez J."/>
            <person name="Rogers J."/>
            <person name="Rogov P."/>
            <person name="Rutman M."/>
            <person name="Schupbach R."/>
            <person name="Seaman C."/>
            <person name="Settipalli S."/>
            <person name="Sharpe T."/>
            <person name="Sheridan J."/>
            <person name="Sherpa N."/>
            <person name="Shi J."/>
            <person name="Smirnov S."/>
            <person name="Smith C."/>
            <person name="Sougnez C."/>
            <person name="Spencer B."/>
            <person name="Stalker J."/>
            <person name="Stange-thomann N."/>
            <person name="Stavropoulos S."/>
            <person name="Stetson K."/>
            <person name="Stone C."/>
            <person name="Stone S."/>
            <person name="Stubbs M."/>
            <person name="Talamas J."/>
            <person name="Tchuinga P."/>
            <person name="Tenzing P."/>
            <person name="Tesfaye S."/>
            <person name="Theodore J."/>
            <person name="Thoulutsang Y."/>
            <person name="Topham K."/>
            <person name="Towey S."/>
            <person name="Tsamla T."/>
            <person name="Tsomo N."/>
            <person name="Vallee D."/>
            <person name="Vassiliev H."/>
            <person name="Venkataraman V."/>
            <person name="Vinson J."/>
            <person name="Vo A."/>
            <person name="Wade C."/>
            <person name="Wang S."/>
            <person name="Wangchuk T."/>
            <person name="Wangdi T."/>
            <person name="Whittaker C."/>
            <person name="Wilkinson J."/>
            <person name="Wu Y."/>
            <person name="Wyman D."/>
            <person name="Yadav S."/>
            <person name="Yang S."/>
            <person name="Yang X."/>
            <person name="Yeager S."/>
            <person name="Yee E."/>
            <person name="Young G."/>
            <person name="Zainoun J."/>
            <person name="Zembeck L."/>
            <person name="Zimmer A."/>
            <person name="Zody M."/>
            <person name="Lander E."/>
        </authorList>
    </citation>
    <scope>NUCLEOTIDE SEQUENCE [LARGE SCALE GENOMIC DNA]</scope>
</reference>
<dbReference type="InterPro" id="IPR036784">
    <property type="entry name" value="AK/P_DHK_N_sf"/>
</dbReference>
<dbReference type="SUPFAM" id="SSF69012">
    <property type="entry name" value="alpha-ketoacid dehydrogenase kinase, N-terminal domain"/>
    <property type="match status" value="1"/>
</dbReference>
<keyword evidence="3 6" id="KW-0418">Kinase</keyword>
<dbReference type="Gene3D" id="1.20.140.20">
    <property type="entry name" value="Alpha-ketoacid/pyruvate dehydrogenase kinase, N-terminal domain"/>
    <property type="match status" value="1"/>
</dbReference>
<keyword evidence="1 6" id="KW-0808">Transferase</keyword>
<accession>H2Z5R0</accession>
<keyword evidence="6" id="KW-0496">Mitochondrion</keyword>
<comment type="similarity">
    <text evidence="6">Belongs to the PDK/BCKDK protein kinase family.</text>
</comment>
<name>H2Z5R0_CIOSA</name>
<dbReference type="PANTHER" id="PTHR11947:SF3">
    <property type="entry name" value="[PYRUVATE DEHYDROGENASE (ACETYL-TRANSFERRING)] KINASE, MITOCHONDRIAL"/>
    <property type="match status" value="1"/>
</dbReference>
<evidence type="ECO:0000256" key="1">
    <source>
        <dbReference type="ARBA" id="ARBA00022679"/>
    </source>
</evidence>
<dbReference type="InterPro" id="IPR018955">
    <property type="entry name" value="BCDHK/PDK_N"/>
</dbReference>